<dbReference type="Proteomes" id="UP000247409">
    <property type="component" value="Unassembled WGS sequence"/>
</dbReference>
<evidence type="ECO:0000256" key="6">
    <source>
        <dbReference type="RuleBase" id="RU367087"/>
    </source>
</evidence>
<evidence type="ECO:0000256" key="2">
    <source>
        <dbReference type="ARBA" id="ARBA00022603"/>
    </source>
</evidence>
<dbReference type="PANTHER" id="PTHR12315">
    <property type="entry name" value="BICOID-INTERACTING PROTEIN RELATED"/>
    <property type="match status" value="1"/>
</dbReference>
<feature type="compositionally biased region" description="Polar residues" evidence="7">
    <location>
        <begin position="352"/>
        <end position="363"/>
    </location>
</feature>
<dbReference type="CDD" id="cd02440">
    <property type="entry name" value="AdoMet_MTases"/>
    <property type="match status" value="1"/>
</dbReference>
<dbReference type="PROSITE" id="PS51515">
    <property type="entry name" value="BIN3_SAM"/>
    <property type="match status" value="1"/>
</dbReference>
<comment type="caution">
    <text evidence="9">The sequence shown here is derived from an EMBL/GenBank/DDBJ whole genome shotgun (WGS) entry which is preliminary data.</text>
</comment>
<evidence type="ECO:0000256" key="3">
    <source>
        <dbReference type="ARBA" id="ARBA00022679"/>
    </source>
</evidence>
<dbReference type="GO" id="GO:0017069">
    <property type="term" value="F:snRNA binding"/>
    <property type="evidence" value="ECO:0007669"/>
    <property type="project" value="TreeGrafter"/>
</dbReference>
<keyword evidence="4 5" id="KW-0949">S-adenosyl-L-methionine</keyword>
<accession>A0A2V3IV73</accession>
<dbReference type="Gene3D" id="3.40.50.150">
    <property type="entry name" value="Vaccinia Virus protein VP39"/>
    <property type="match status" value="1"/>
</dbReference>
<protein>
    <recommendedName>
        <fullName evidence="6">RNA methyltransferase</fullName>
        <ecNumber evidence="6">2.1.1.-</ecNumber>
    </recommendedName>
</protein>
<evidence type="ECO:0000256" key="4">
    <source>
        <dbReference type="ARBA" id="ARBA00022691"/>
    </source>
</evidence>
<organism evidence="9 10">
    <name type="scientific">Gracilariopsis chorda</name>
    <dbReference type="NCBI Taxonomy" id="448386"/>
    <lineage>
        <taxon>Eukaryota</taxon>
        <taxon>Rhodophyta</taxon>
        <taxon>Florideophyceae</taxon>
        <taxon>Rhodymeniophycidae</taxon>
        <taxon>Gracilariales</taxon>
        <taxon>Gracilariaceae</taxon>
        <taxon>Gracilariopsis</taxon>
    </lineage>
</organism>
<dbReference type="GO" id="GO:0032259">
    <property type="term" value="P:methylation"/>
    <property type="evidence" value="ECO:0007669"/>
    <property type="project" value="UniProtKB-KW"/>
</dbReference>
<comment type="similarity">
    <text evidence="1 6">Belongs to the methyltransferase superfamily.</text>
</comment>
<evidence type="ECO:0000313" key="10">
    <source>
        <dbReference type="Proteomes" id="UP000247409"/>
    </source>
</evidence>
<dbReference type="InterPro" id="IPR029063">
    <property type="entry name" value="SAM-dependent_MTases_sf"/>
</dbReference>
<reference evidence="9 10" key="1">
    <citation type="journal article" date="2018" name="Mol. Biol. Evol.">
        <title>Analysis of the draft genome of the red seaweed Gracilariopsis chorda provides insights into genome size evolution in Rhodophyta.</title>
        <authorList>
            <person name="Lee J."/>
            <person name="Yang E.C."/>
            <person name="Graf L."/>
            <person name="Yang J.H."/>
            <person name="Qiu H."/>
            <person name="Zel Zion U."/>
            <person name="Chan C.X."/>
            <person name="Stephens T.G."/>
            <person name="Weber A.P.M."/>
            <person name="Boo G.H."/>
            <person name="Boo S.M."/>
            <person name="Kim K.M."/>
            <person name="Shin Y."/>
            <person name="Jung M."/>
            <person name="Lee S.J."/>
            <person name="Yim H.S."/>
            <person name="Lee J.H."/>
            <person name="Bhattacharya D."/>
            <person name="Yoon H.S."/>
        </authorList>
    </citation>
    <scope>NUCLEOTIDE SEQUENCE [LARGE SCALE GENOMIC DNA]</scope>
    <source>
        <strain evidence="9 10">SKKU-2015</strain>
        <tissue evidence="9">Whole body</tissue>
    </source>
</reference>
<name>A0A2V3IV73_9FLOR</name>
<dbReference type="InterPro" id="IPR010675">
    <property type="entry name" value="Bin3_C"/>
</dbReference>
<evidence type="ECO:0000256" key="1">
    <source>
        <dbReference type="ARBA" id="ARBA00008361"/>
    </source>
</evidence>
<gene>
    <name evidence="9" type="ORF">BWQ96_05213</name>
</gene>
<feature type="region of interest" description="Disordered" evidence="7">
    <location>
        <begin position="317"/>
        <end position="378"/>
    </location>
</feature>
<evidence type="ECO:0000313" key="9">
    <source>
        <dbReference type="EMBL" id="PXF45040.1"/>
    </source>
</evidence>
<feature type="compositionally biased region" description="Basic residues" evidence="7">
    <location>
        <begin position="15"/>
        <end position="24"/>
    </location>
</feature>
<feature type="compositionally biased region" description="Low complexity" evidence="7">
    <location>
        <begin position="51"/>
        <end position="62"/>
    </location>
</feature>
<dbReference type="InterPro" id="IPR024160">
    <property type="entry name" value="BIN3_SAM-bd_dom"/>
</dbReference>
<dbReference type="SUPFAM" id="SSF53335">
    <property type="entry name" value="S-adenosyl-L-methionine-dependent methyltransferases"/>
    <property type="match status" value="1"/>
</dbReference>
<dbReference type="EMBL" id="NBIV01000073">
    <property type="protein sequence ID" value="PXF45040.1"/>
    <property type="molecule type" value="Genomic_DNA"/>
</dbReference>
<dbReference type="GO" id="GO:0008173">
    <property type="term" value="F:RNA methyltransferase activity"/>
    <property type="evidence" value="ECO:0007669"/>
    <property type="project" value="UniProtKB-UniRule"/>
</dbReference>
<dbReference type="GO" id="GO:0040031">
    <property type="term" value="P:snRNA modification"/>
    <property type="evidence" value="ECO:0007669"/>
    <property type="project" value="TreeGrafter"/>
</dbReference>
<evidence type="ECO:0000256" key="5">
    <source>
        <dbReference type="PROSITE-ProRule" id="PRU00848"/>
    </source>
</evidence>
<dbReference type="PANTHER" id="PTHR12315:SF0">
    <property type="entry name" value="7SK SNRNA METHYLPHOSPHATE CAPPING ENZYME"/>
    <property type="match status" value="1"/>
</dbReference>
<dbReference type="AlphaFoldDB" id="A0A2V3IV73"/>
<dbReference type="EC" id="2.1.1.-" evidence="6"/>
<proteinExistence type="inferred from homology"/>
<keyword evidence="10" id="KW-1185">Reference proteome</keyword>
<evidence type="ECO:0000256" key="7">
    <source>
        <dbReference type="SAM" id="MobiDB-lite"/>
    </source>
</evidence>
<dbReference type="STRING" id="448386.A0A2V3IV73"/>
<feature type="region of interest" description="Disordered" evidence="7">
    <location>
        <begin position="1"/>
        <end position="70"/>
    </location>
</feature>
<evidence type="ECO:0000259" key="8">
    <source>
        <dbReference type="PROSITE" id="PS51515"/>
    </source>
</evidence>
<keyword evidence="3 6" id="KW-0808">Transferase</keyword>
<dbReference type="Pfam" id="PF06859">
    <property type="entry name" value="Bin3"/>
    <property type="match status" value="1"/>
</dbReference>
<dbReference type="OrthoDB" id="10017101at2759"/>
<dbReference type="GO" id="GO:0008171">
    <property type="term" value="F:O-methyltransferase activity"/>
    <property type="evidence" value="ECO:0007669"/>
    <property type="project" value="UniProtKB-UniRule"/>
</dbReference>
<keyword evidence="2 6" id="KW-0489">Methyltransferase</keyword>
<dbReference type="InterPro" id="IPR039772">
    <property type="entry name" value="Bin3-like"/>
</dbReference>
<feature type="compositionally biased region" description="Low complexity" evidence="7">
    <location>
        <begin position="322"/>
        <end position="342"/>
    </location>
</feature>
<feature type="domain" description="Bin3-type SAM" evidence="8">
    <location>
        <begin position="86"/>
        <end position="306"/>
    </location>
</feature>
<sequence length="378" mass="42152">MPASVVHAGETPSKGGHRGKRPRSPTKQASPRAPPPKKQRHARTSPQQYKSAAASNLHNSSAPPTKHGSYRHYYKRRLQGNDPSTDDRLPLIRQLCAAYKPFTMLDVGCNDGQILMQLARHPDCANAVGVDIDTKLIRRARGALRMRIHNGEKAEAKQSPRTPSHAISFPFNTSFRVEDMSAEQASQPQSAQYQYHLVLCLSVTKWVHLDGGDAAIQRLFHTMYECLKPGGVLVLEPQPPKSYKLARQKGLAPKSRSFDHLKLKPSMFPDYLLKQCGFSAMRVLRDKSPAGKAFNRPIFAFFKGEHAPSLRLFDEAHPEQSHNAPETNTPTTANHNSNSNHPTPSPSHENKQSTPPKSQQHRTNAGKRDKNAKKRDKS</sequence>